<keyword evidence="1" id="KW-0812">Transmembrane</keyword>
<dbReference type="RefSeq" id="XP_060123104.1">
    <property type="nucleotide sequence ID" value="XM_060267121.1"/>
</dbReference>
<keyword evidence="1" id="KW-0472">Membrane</keyword>
<keyword evidence="1" id="KW-1133">Transmembrane helix</keyword>
<dbReference type="GeneID" id="85226844"/>
<organism evidence="2 3">
    <name type="scientific">Malassezia japonica</name>
    <dbReference type="NCBI Taxonomy" id="223818"/>
    <lineage>
        <taxon>Eukaryota</taxon>
        <taxon>Fungi</taxon>
        <taxon>Dikarya</taxon>
        <taxon>Basidiomycota</taxon>
        <taxon>Ustilaginomycotina</taxon>
        <taxon>Malasseziomycetes</taxon>
        <taxon>Malasseziales</taxon>
        <taxon>Malasseziaceae</taxon>
        <taxon>Malassezia</taxon>
    </lineage>
</organism>
<sequence>MATVGDYIGLALILALVYAIYQGFHNSGDVKQALSEKKKELKAKGVNISSEGISIRSNRAAMDRASYIDATQKKFTEGGQYLAEHSNALKFGKQSE</sequence>
<gene>
    <name evidence="2" type="ORF">MJAP1_003193</name>
</gene>
<dbReference type="AlphaFoldDB" id="A0AAF0F8F7"/>
<evidence type="ECO:0000313" key="2">
    <source>
        <dbReference type="EMBL" id="WFD40207.1"/>
    </source>
</evidence>
<evidence type="ECO:0000313" key="3">
    <source>
        <dbReference type="Proteomes" id="UP001217754"/>
    </source>
</evidence>
<accession>A0AAF0F8F7</accession>
<evidence type="ECO:0000256" key="1">
    <source>
        <dbReference type="SAM" id="Phobius"/>
    </source>
</evidence>
<reference evidence="2" key="1">
    <citation type="submission" date="2023-03" db="EMBL/GenBank/DDBJ databases">
        <title>Mating type loci evolution in Malassezia.</title>
        <authorList>
            <person name="Coelho M.A."/>
        </authorList>
    </citation>
    <scope>NUCLEOTIDE SEQUENCE</scope>
    <source>
        <strain evidence="2">CBS 9431</strain>
    </source>
</reference>
<feature type="transmembrane region" description="Helical" evidence="1">
    <location>
        <begin position="7"/>
        <end position="24"/>
    </location>
</feature>
<proteinExistence type="predicted"/>
<dbReference type="EMBL" id="CP119963">
    <property type="protein sequence ID" value="WFD40207.1"/>
    <property type="molecule type" value="Genomic_DNA"/>
</dbReference>
<name>A0AAF0F8F7_9BASI</name>
<keyword evidence="3" id="KW-1185">Reference proteome</keyword>
<protein>
    <submittedName>
        <fullName evidence="2">Uncharacterized protein</fullName>
    </submittedName>
</protein>
<dbReference type="Proteomes" id="UP001217754">
    <property type="component" value="Chromosome 6"/>
</dbReference>